<gene>
    <name evidence="1" type="ORF">OWV82_012175</name>
</gene>
<dbReference type="Proteomes" id="UP001164539">
    <property type="component" value="Chromosome 6"/>
</dbReference>
<evidence type="ECO:0000313" key="1">
    <source>
        <dbReference type="EMBL" id="KAJ4717264.1"/>
    </source>
</evidence>
<reference evidence="1 2" key="1">
    <citation type="journal article" date="2023" name="Science">
        <title>Complex scaffold remodeling in plant triterpene biosynthesis.</title>
        <authorList>
            <person name="De La Pena R."/>
            <person name="Hodgson H."/>
            <person name="Liu J.C."/>
            <person name="Stephenson M.J."/>
            <person name="Martin A.C."/>
            <person name="Owen C."/>
            <person name="Harkess A."/>
            <person name="Leebens-Mack J."/>
            <person name="Jimenez L.E."/>
            <person name="Osbourn A."/>
            <person name="Sattely E.S."/>
        </authorList>
    </citation>
    <scope>NUCLEOTIDE SEQUENCE [LARGE SCALE GENOMIC DNA]</scope>
    <source>
        <strain evidence="2">cv. JPN11</strain>
        <tissue evidence="1">Leaf</tissue>
    </source>
</reference>
<comment type="caution">
    <text evidence="1">The sequence shown here is derived from an EMBL/GenBank/DDBJ whole genome shotgun (WGS) entry which is preliminary data.</text>
</comment>
<dbReference type="EMBL" id="CM051399">
    <property type="protein sequence ID" value="KAJ4717264.1"/>
    <property type="molecule type" value="Genomic_DNA"/>
</dbReference>
<accession>A0ACC1Y0R4</accession>
<organism evidence="1 2">
    <name type="scientific">Melia azedarach</name>
    <name type="common">Chinaberry tree</name>
    <dbReference type="NCBI Taxonomy" id="155640"/>
    <lineage>
        <taxon>Eukaryota</taxon>
        <taxon>Viridiplantae</taxon>
        <taxon>Streptophyta</taxon>
        <taxon>Embryophyta</taxon>
        <taxon>Tracheophyta</taxon>
        <taxon>Spermatophyta</taxon>
        <taxon>Magnoliopsida</taxon>
        <taxon>eudicotyledons</taxon>
        <taxon>Gunneridae</taxon>
        <taxon>Pentapetalae</taxon>
        <taxon>rosids</taxon>
        <taxon>malvids</taxon>
        <taxon>Sapindales</taxon>
        <taxon>Meliaceae</taxon>
        <taxon>Melia</taxon>
    </lineage>
</organism>
<evidence type="ECO:0000313" key="2">
    <source>
        <dbReference type="Proteomes" id="UP001164539"/>
    </source>
</evidence>
<name>A0ACC1Y0R4_MELAZ</name>
<keyword evidence="2" id="KW-1185">Reference proteome</keyword>
<sequence>MEEANEAKQHKDDETNTISKQDKEHQATTKLDHDKELTSEGVATGISSNTIHENRNKDETTEAVEDDLDEQTTEEDSSEDDWSAYWPLCKMIQENDWKCVEDFVGDHPEALTTKISGDSKTIFHYIANFTRDDVEGAVFLIDKLASKVHPSTLEQESSAGLTVLSLCAIIGNTRASQSLVKYNTNLPNVCSNQWLPVQDAAVYGHKDTVQYLVQVTTKENLVGSQGASLISELIKSNLYGQYFRI</sequence>
<protein>
    <submittedName>
        <fullName evidence="1">Ankyrin repeat</fullName>
    </submittedName>
</protein>
<proteinExistence type="predicted"/>